<sequence length="429" mass="48493">MKVLMFGWEFPPHISGGLGTACYGLVKGMVHHNQDIIFVVPKLWGDEEPLADFVNASDIDIDYRERKFKKIWKNLTYLEVSSFLVPYLGPEEYQKFTDYAIHDRTDVDESIFSTKYEFSGKYGKNLMEEVSRYALTGAQIARDRSDFEIIHAHDWLSFPAGIAAKEISGKPLIAHVHATEYDRSGESVNKPVYDIERAGMEAADHVLAVSQLTKNTIIKKYGIPAEKVSVLHNAVLDASIIKSKYEKKVPEKIVTFLGRITFQKGPEYFVEAAKKVLDRDPNVRFVMAGSGDLLNRMIDRVAELRIGSKFHFTGFLKGDDVDHMYAISDVYVMPSVSEPFGISPLEAVRHNTPVIISKQSGVAEVLINAIKVDFWDIDAMADSIFALLHYNGISRMFKELGSQELKRLKWEHVAAKLITVYEKTLSTRS</sequence>
<accession>A0A1G6MWL2</accession>
<evidence type="ECO:0000259" key="1">
    <source>
        <dbReference type="Pfam" id="PF00534"/>
    </source>
</evidence>
<name>A0A1G6MWL2_9BACT</name>
<reference evidence="4" key="1">
    <citation type="submission" date="2016-10" db="EMBL/GenBank/DDBJ databases">
        <authorList>
            <person name="Varghese N."/>
            <person name="Submissions S."/>
        </authorList>
    </citation>
    <scope>NUCLEOTIDE SEQUENCE [LARGE SCALE GENOMIC DNA]</scope>
    <source>
        <strain evidence="4">DSM 23095</strain>
    </source>
</reference>
<dbReference type="SUPFAM" id="SSF53756">
    <property type="entry name" value="UDP-Glycosyltransferase/glycogen phosphorylase"/>
    <property type="match status" value="1"/>
</dbReference>
<organism evidence="3 4">
    <name type="scientific">Algoriphagus faecimaris</name>
    <dbReference type="NCBI Taxonomy" id="686796"/>
    <lineage>
        <taxon>Bacteria</taxon>
        <taxon>Pseudomonadati</taxon>
        <taxon>Bacteroidota</taxon>
        <taxon>Cytophagia</taxon>
        <taxon>Cytophagales</taxon>
        <taxon>Cyclobacteriaceae</taxon>
        <taxon>Algoriphagus</taxon>
    </lineage>
</organism>
<dbReference type="Pfam" id="PF13439">
    <property type="entry name" value="Glyco_transf_4"/>
    <property type="match status" value="1"/>
</dbReference>
<proteinExistence type="predicted"/>
<dbReference type="InterPro" id="IPR028098">
    <property type="entry name" value="Glyco_trans_4-like_N"/>
</dbReference>
<dbReference type="CDD" id="cd03801">
    <property type="entry name" value="GT4_PimA-like"/>
    <property type="match status" value="1"/>
</dbReference>
<evidence type="ECO:0000259" key="2">
    <source>
        <dbReference type="Pfam" id="PF13439"/>
    </source>
</evidence>
<protein>
    <submittedName>
        <fullName evidence="3">Glycosyltransferase involved in cell wall bisynthesis</fullName>
    </submittedName>
</protein>
<dbReference type="EMBL" id="FNAC01000002">
    <property type="protein sequence ID" value="SDC59988.1"/>
    <property type="molecule type" value="Genomic_DNA"/>
</dbReference>
<evidence type="ECO:0000313" key="4">
    <source>
        <dbReference type="Proteomes" id="UP000199060"/>
    </source>
</evidence>
<dbReference type="RefSeq" id="WP_087937730.1">
    <property type="nucleotide sequence ID" value="NZ_FNAC01000002.1"/>
</dbReference>
<dbReference type="GO" id="GO:0016758">
    <property type="term" value="F:hexosyltransferase activity"/>
    <property type="evidence" value="ECO:0007669"/>
    <property type="project" value="TreeGrafter"/>
</dbReference>
<keyword evidence="3" id="KW-0808">Transferase</keyword>
<dbReference type="PANTHER" id="PTHR45947:SF3">
    <property type="entry name" value="SULFOQUINOVOSYL TRANSFERASE SQD2"/>
    <property type="match status" value="1"/>
</dbReference>
<dbReference type="PROSITE" id="PS51257">
    <property type="entry name" value="PROKAR_LIPOPROTEIN"/>
    <property type="match status" value="1"/>
</dbReference>
<evidence type="ECO:0000313" key="3">
    <source>
        <dbReference type="EMBL" id="SDC59988.1"/>
    </source>
</evidence>
<dbReference type="InterPro" id="IPR001296">
    <property type="entry name" value="Glyco_trans_1"/>
</dbReference>
<dbReference type="AlphaFoldDB" id="A0A1G6MWL2"/>
<dbReference type="Pfam" id="PF00534">
    <property type="entry name" value="Glycos_transf_1"/>
    <property type="match status" value="1"/>
</dbReference>
<dbReference type="Gene3D" id="3.40.50.2000">
    <property type="entry name" value="Glycogen Phosphorylase B"/>
    <property type="match status" value="2"/>
</dbReference>
<dbReference type="PANTHER" id="PTHR45947">
    <property type="entry name" value="SULFOQUINOVOSYL TRANSFERASE SQD2"/>
    <property type="match status" value="1"/>
</dbReference>
<feature type="domain" description="Glycosyltransferase subfamily 4-like N-terminal" evidence="2">
    <location>
        <begin position="143"/>
        <end position="235"/>
    </location>
</feature>
<dbReference type="STRING" id="686796.SAMN04488104_1002109"/>
<dbReference type="Proteomes" id="UP000199060">
    <property type="component" value="Unassembled WGS sequence"/>
</dbReference>
<feature type="domain" description="Glycosyl transferase family 1" evidence="1">
    <location>
        <begin position="241"/>
        <end position="398"/>
    </location>
</feature>
<keyword evidence="4" id="KW-1185">Reference proteome</keyword>
<dbReference type="InterPro" id="IPR050194">
    <property type="entry name" value="Glycosyltransferase_grp1"/>
</dbReference>
<dbReference type="OrthoDB" id="9810929at2"/>
<gene>
    <name evidence="3" type="ORF">SAMN04488104_1002109</name>
</gene>